<dbReference type="FunFam" id="2.60.200.20:FF:000001">
    <property type="entry name" value="Kinesin family member 1B"/>
    <property type="match status" value="1"/>
</dbReference>
<sequence length="1614" mass="182125">MSSVKVAVRVRPFNKRELTRDCRLIIQMQDNTTMIENPRDSTTKSFNYDYSYWSSDTSDPHFAGQDQVYSDIGEEMLQHAFNGYNVCIFAYGQTGAGKSYTMMGRQEEGEEGIIPHICKDLFRKVRGDPEDGILHSVEVSYMEIYCERVRDLLNPQNKNNLRVREHPLLGPYVEDLSKLAVTSYEDINSLMDEGNKARTVAATNMNETSSRSHAVFTIMFTQRRHDRETGLDTEKVSKISLVDLAGSERADSTGAQGTRLKEGANINKSLTTLGKVISGLAEMAANRNLKKKKADHIPYRDSVLTWLLKENLGGNSKTAMIAAISPADINYDETLSTLRYADRAKQIVCKAVVNEDANARMIRELKEEIAKLKNLLVAEGIRIDDVQNSPRPRRKLLSGATEDKIEQLQESEKLIAELNQTWEEKLKKTEDIKRQREAVLAEMGVALKDDGDTLGVFSPKKTPHLVNLNEDPLMSECLLYYIKDGLTRVGRPDANVPQDIKLTGSEIQNEHCTFQNHEGIVTLLPCEGATVFVNGKEVVKQVELQSGMRVILGKYHVFRFQHPEQAREFRGRSPTADEPTAVDWTFAQRELLEKQGIDLKVEMEKKVVAIEEQYKREKEEADQQFAEERKNYEAKIESLQRQVEEVSMMSSMASSYALSSFLEPTEEPLAEEDFEPLDEAQLKIARWAFDKWKFHQFTSLRDDLWGNAIFLKEANAISVELKKRVQFQFVLLTDTPYSPLPPDMCPSDGRKTIVAVEVQDLKNGATHHWSLEKLRQRLEVMREMYQNENESSPTADSETQGDPFYDRFPWFRMIGRAFVYLTNLMYPNVALVQTAAVANERGDVVGYLRIAVQAGTAGDEQPAGVRQFARIRFGDESGVRNSRTLDDGEISGDEGERIVEGRGEEDLDKDVDGDSLLSTEDTDSELDESQLPDHLRLGSEFTFRVTVLQAVGISREYADIFCQFNFLHRHDEAFSTEPLKNTAKGPPPGFFHVQNITVTVTRAFVKYIRSRPIVFEVLGHYQAHPLHKDACTELSGPRGDCPSTPQRQPPRRMFPRSLPISQPVRSPKFGVVPQASTTTHIVAKHDVLVWFEICELTQNGEYLPAAVNHHEENPCLRGSFHLHQGIQRRIRITFVHEKTDNLPWKDIKEVVVGRLRSTPECESFDDESDECVLSLGLFPPRQLEMPAGDERCFYHFEAAWDSSLHNSPLLNRVTQSGEHVYMTISAYLELENCAQPAIITKDLCLVIGGRDARFHSRLSPHARSLKTLFSGGARNSDADHVTGLYEVVLKRASDSGGPGIQRRQRRVLDTSSTYVRGEENLAGWRPRGDSLIFDHQWELEKLTRLEEVEKVRHYLLLREKLGLEAGPKSQRFSVEHLMSPTGQKSLPTVDESIYDPWNMSEHEETLTRKMINLINSHIPSRPSPIQDGAVTPIAEEGGISPSTSSHSLCGLLSPTSEANATTGPPPGGLRPVPIDSSCSGGLMLSSGSGSAVSRPYVAEVEEIRVSPVVSRKGFLNLLEDKAQAWVRRYVTIRRPYMFVYKDQNDPIEREIVNLSTSEINYNEEQQAMLQVPPHSTFSVVTATGGYLLQTEAGCEREIHDWLYAINPLLAGQIR</sequence>
<dbReference type="Pfam" id="PF16183">
    <property type="entry name" value="Kinesin_assoc"/>
    <property type="match status" value="2"/>
</dbReference>
<dbReference type="InterPro" id="IPR011993">
    <property type="entry name" value="PH-like_dom_sf"/>
</dbReference>
<dbReference type="CDD" id="cd22705">
    <property type="entry name" value="FHA_KIF1"/>
    <property type="match status" value="1"/>
</dbReference>
<dbReference type="InterPro" id="IPR027417">
    <property type="entry name" value="P-loop_NTPase"/>
</dbReference>
<dbReference type="PANTHER" id="PTHR47117:SF10">
    <property type="entry name" value="KINESIN-LIKE PROTEIN KIF1B"/>
    <property type="match status" value="1"/>
</dbReference>
<proteinExistence type="inferred from homology"/>
<evidence type="ECO:0000256" key="12">
    <source>
        <dbReference type="SAM" id="MobiDB-lite"/>
    </source>
</evidence>
<feature type="coiled-coil region" evidence="11">
    <location>
        <begin position="355"/>
        <end position="428"/>
    </location>
</feature>
<dbReference type="GO" id="GO:0010970">
    <property type="term" value="P:transport along microtubule"/>
    <property type="evidence" value="ECO:0007669"/>
    <property type="project" value="UniProtKB-ARBA"/>
</dbReference>
<evidence type="ECO:0000313" key="16">
    <source>
        <dbReference type="RefSeq" id="XP_003746765.1"/>
    </source>
</evidence>
<dbReference type="InterPro" id="IPR022164">
    <property type="entry name" value="Kinesin-like"/>
</dbReference>
<feature type="compositionally biased region" description="Polar residues" evidence="12">
    <location>
        <begin position="1452"/>
        <end position="1462"/>
    </location>
</feature>
<comment type="similarity">
    <text evidence="10">Belongs to the TRAFAC class myosin-kinesin ATPase superfamily. Kinesin family.</text>
</comment>
<dbReference type="RefSeq" id="XP_003746765.1">
    <property type="nucleotide sequence ID" value="XM_003746717.1"/>
</dbReference>
<accession>A0AAJ6QX66</accession>
<evidence type="ECO:0000256" key="2">
    <source>
        <dbReference type="ARBA" id="ARBA00020751"/>
    </source>
</evidence>
<dbReference type="InterPro" id="IPR001849">
    <property type="entry name" value="PH_domain"/>
</dbReference>
<dbReference type="InterPro" id="IPR019821">
    <property type="entry name" value="Kinesin_motor_CS"/>
</dbReference>
<dbReference type="PROSITE" id="PS50067">
    <property type="entry name" value="KINESIN_MOTOR_2"/>
    <property type="match status" value="1"/>
</dbReference>
<feature type="region of interest" description="Disordered" evidence="12">
    <location>
        <begin position="1452"/>
        <end position="1474"/>
    </location>
</feature>
<dbReference type="Gene3D" id="2.30.29.30">
    <property type="entry name" value="Pleckstrin-homology domain (PH domain)/Phosphotyrosine-binding domain (PTB)"/>
    <property type="match status" value="1"/>
</dbReference>
<evidence type="ECO:0000256" key="3">
    <source>
        <dbReference type="ARBA" id="ARBA00022490"/>
    </source>
</evidence>
<dbReference type="PROSITE" id="PS00411">
    <property type="entry name" value="KINESIN_MOTOR_1"/>
    <property type="match status" value="1"/>
</dbReference>
<dbReference type="SMART" id="SM00129">
    <property type="entry name" value="KISc"/>
    <property type="match status" value="1"/>
</dbReference>
<dbReference type="Pfam" id="PF12473">
    <property type="entry name" value="DUF3694"/>
    <property type="match status" value="1"/>
</dbReference>
<dbReference type="FunFam" id="3.40.850.10:FF:000004">
    <property type="entry name" value="Kinesin-like protein isoform 2"/>
    <property type="match status" value="1"/>
</dbReference>
<dbReference type="GeneID" id="100901702"/>
<keyword evidence="4" id="KW-0493">Microtubule</keyword>
<evidence type="ECO:0000259" key="14">
    <source>
        <dbReference type="PROSITE" id="PS50067"/>
    </source>
</evidence>
<evidence type="ECO:0000256" key="11">
    <source>
        <dbReference type="SAM" id="Coils"/>
    </source>
</evidence>
<protein>
    <recommendedName>
        <fullName evidence="2">Kinesin-like protein unc-104</fullName>
    </recommendedName>
</protein>
<evidence type="ECO:0000256" key="1">
    <source>
        <dbReference type="ARBA" id="ARBA00004245"/>
    </source>
</evidence>
<dbReference type="GO" id="GO:0005524">
    <property type="term" value="F:ATP binding"/>
    <property type="evidence" value="ECO:0007669"/>
    <property type="project" value="UniProtKB-UniRule"/>
</dbReference>
<feature type="domain" description="Kinesin motor" evidence="14">
    <location>
        <begin position="3"/>
        <end position="347"/>
    </location>
</feature>
<name>A0AAJ6QX66_9ACAR</name>
<dbReference type="Pfam" id="PF00498">
    <property type="entry name" value="FHA"/>
    <property type="match status" value="1"/>
</dbReference>
<organism evidence="15 16">
    <name type="scientific">Galendromus occidentalis</name>
    <name type="common">western predatory mite</name>
    <dbReference type="NCBI Taxonomy" id="34638"/>
    <lineage>
        <taxon>Eukaryota</taxon>
        <taxon>Metazoa</taxon>
        <taxon>Ecdysozoa</taxon>
        <taxon>Arthropoda</taxon>
        <taxon>Chelicerata</taxon>
        <taxon>Arachnida</taxon>
        <taxon>Acari</taxon>
        <taxon>Parasitiformes</taxon>
        <taxon>Mesostigmata</taxon>
        <taxon>Gamasina</taxon>
        <taxon>Phytoseioidea</taxon>
        <taxon>Phytoseiidae</taxon>
        <taxon>Typhlodrominae</taxon>
        <taxon>Galendromus</taxon>
    </lineage>
</organism>
<dbReference type="GO" id="GO:0005874">
    <property type="term" value="C:microtubule"/>
    <property type="evidence" value="ECO:0007669"/>
    <property type="project" value="UniProtKB-KW"/>
</dbReference>
<dbReference type="InterPro" id="IPR000253">
    <property type="entry name" value="FHA_dom"/>
</dbReference>
<dbReference type="CDD" id="cd01365">
    <property type="entry name" value="KISc_KIF1A_KIF1B"/>
    <property type="match status" value="1"/>
</dbReference>
<dbReference type="PRINTS" id="PR00380">
    <property type="entry name" value="KINESINHEAVY"/>
</dbReference>
<keyword evidence="7 11" id="KW-0175">Coiled coil</keyword>
<dbReference type="CDD" id="cd01233">
    <property type="entry name" value="PH_KIFIA_KIFIB"/>
    <property type="match status" value="1"/>
</dbReference>
<dbReference type="Gene3D" id="3.40.850.10">
    <property type="entry name" value="Kinesin motor domain"/>
    <property type="match status" value="1"/>
</dbReference>
<dbReference type="Pfam" id="PF00169">
    <property type="entry name" value="PH"/>
    <property type="match status" value="1"/>
</dbReference>
<reference evidence="16" key="1">
    <citation type="submission" date="2025-08" db="UniProtKB">
        <authorList>
            <consortium name="RefSeq"/>
        </authorList>
    </citation>
    <scope>IDENTIFICATION</scope>
</reference>
<evidence type="ECO:0000256" key="9">
    <source>
        <dbReference type="ARBA" id="ARBA00023212"/>
    </source>
</evidence>
<gene>
    <name evidence="16" type="primary">LOC100901702</name>
</gene>
<dbReference type="InterPro" id="IPR022140">
    <property type="entry name" value="Kinesin-like_KIF1-typ"/>
</dbReference>
<dbReference type="InterPro" id="IPR001752">
    <property type="entry name" value="Kinesin_motor_dom"/>
</dbReference>
<keyword evidence="3" id="KW-0963">Cytoplasm</keyword>
<dbReference type="InterPro" id="IPR036961">
    <property type="entry name" value="Kinesin_motor_dom_sf"/>
</dbReference>
<feature type="coiled-coil region" evidence="11">
    <location>
        <begin position="600"/>
        <end position="649"/>
    </location>
</feature>
<dbReference type="Gene3D" id="6.10.250.2520">
    <property type="match status" value="1"/>
</dbReference>
<dbReference type="SUPFAM" id="SSF50729">
    <property type="entry name" value="PH domain-like"/>
    <property type="match status" value="1"/>
</dbReference>
<feature type="binding site" evidence="10">
    <location>
        <begin position="92"/>
        <end position="99"/>
    </location>
    <ligand>
        <name>ATP</name>
        <dbReference type="ChEBI" id="CHEBI:30616"/>
    </ligand>
</feature>
<dbReference type="SMART" id="SM00233">
    <property type="entry name" value="PH"/>
    <property type="match status" value="1"/>
</dbReference>
<evidence type="ECO:0000313" key="15">
    <source>
        <dbReference type="Proteomes" id="UP000694867"/>
    </source>
</evidence>
<dbReference type="InterPro" id="IPR008984">
    <property type="entry name" value="SMAD_FHA_dom_sf"/>
</dbReference>
<keyword evidence="6 10" id="KW-0067">ATP-binding</keyword>
<dbReference type="Pfam" id="PF00225">
    <property type="entry name" value="Kinesin"/>
    <property type="match status" value="1"/>
</dbReference>
<evidence type="ECO:0000256" key="6">
    <source>
        <dbReference type="ARBA" id="ARBA00022840"/>
    </source>
</evidence>
<feature type="compositionally biased region" description="Basic and acidic residues" evidence="12">
    <location>
        <begin position="894"/>
        <end position="904"/>
    </location>
</feature>
<dbReference type="SUPFAM" id="SSF49879">
    <property type="entry name" value="SMAD/FHA domain"/>
    <property type="match status" value="1"/>
</dbReference>
<dbReference type="PROSITE" id="PS50003">
    <property type="entry name" value="PH_DOMAIN"/>
    <property type="match status" value="1"/>
</dbReference>
<dbReference type="KEGG" id="goe:100901702"/>
<dbReference type="SUPFAM" id="SSF52540">
    <property type="entry name" value="P-loop containing nucleoside triphosphate hydrolases"/>
    <property type="match status" value="1"/>
</dbReference>
<keyword evidence="15" id="KW-1185">Reference proteome</keyword>
<evidence type="ECO:0000256" key="10">
    <source>
        <dbReference type="PROSITE-ProRule" id="PRU00283"/>
    </source>
</evidence>
<dbReference type="SMART" id="SM00240">
    <property type="entry name" value="FHA"/>
    <property type="match status" value="1"/>
</dbReference>
<dbReference type="InterPro" id="IPR032405">
    <property type="entry name" value="Kinesin_assoc"/>
</dbReference>
<dbReference type="GO" id="GO:0003777">
    <property type="term" value="F:microtubule motor activity"/>
    <property type="evidence" value="ECO:0007669"/>
    <property type="project" value="InterPro"/>
</dbReference>
<evidence type="ECO:0000256" key="4">
    <source>
        <dbReference type="ARBA" id="ARBA00022701"/>
    </source>
</evidence>
<dbReference type="PANTHER" id="PTHR47117">
    <property type="entry name" value="STAR-RELATED LIPID TRANSFER PROTEIN 9"/>
    <property type="match status" value="1"/>
</dbReference>
<feature type="compositionally biased region" description="Acidic residues" evidence="12">
    <location>
        <begin position="920"/>
        <end position="929"/>
    </location>
</feature>
<keyword evidence="5 10" id="KW-0547">Nucleotide-binding</keyword>
<evidence type="ECO:0000256" key="8">
    <source>
        <dbReference type="ARBA" id="ARBA00023175"/>
    </source>
</evidence>
<evidence type="ECO:0000259" key="13">
    <source>
        <dbReference type="PROSITE" id="PS50003"/>
    </source>
</evidence>
<comment type="subcellular location">
    <subcellularLocation>
        <location evidence="1">Cytoplasm</location>
        <location evidence="1">Cytoskeleton</location>
    </subcellularLocation>
</comment>
<feature type="region of interest" description="Disordered" evidence="12">
    <location>
        <begin position="880"/>
        <end position="929"/>
    </location>
</feature>
<keyword evidence="8 10" id="KW-0505">Motor protein</keyword>
<dbReference type="Gene3D" id="2.60.200.20">
    <property type="match status" value="1"/>
</dbReference>
<feature type="domain" description="PH" evidence="13">
    <location>
        <begin position="1508"/>
        <end position="1610"/>
    </location>
</feature>
<dbReference type="InterPro" id="IPR049780">
    <property type="entry name" value="PH_KIFIA_KIFIB"/>
</dbReference>
<evidence type="ECO:0000256" key="7">
    <source>
        <dbReference type="ARBA" id="ARBA00023054"/>
    </source>
</evidence>
<dbReference type="GO" id="GO:0008017">
    <property type="term" value="F:microtubule binding"/>
    <property type="evidence" value="ECO:0007669"/>
    <property type="project" value="InterPro"/>
</dbReference>
<dbReference type="Pfam" id="PF12423">
    <property type="entry name" value="KIF1B"/>
    <property type="match status" value="1"/>
</dbReference>
<dbReference type="Proteomes" id="UP000694867">
    <property type="component" value="Unplaced"/>
</dbReference>
<evidence type="ECO:0000256" key="5">
    <source>
        <dbReference type="ARBA" id="ARBA00022741"/>
    </source>
</evidence>
<keyword evidence="9" id="KW-0206">Cytoskeleton</keyword>